<evidence type="ECO:0000313" key="2">
    <source>
        <dbReference type="Proteomes" id="UP000184518"/>
    </source>
</evidence>
<dbReference type="STRING" id="1416778.SAMN05443633_12150"/>
<accession>A0A1M5M9J8</accession>
<sequence>MKNKQARVIAFYLPQFHPVPENNEWWGPGFTEWQSVASAKPLFKGHHQPNIPADLGFYDLRVAETRKLQAEMAKEAGVEGFCYWHYWFGDKKRLLEMPINEVMSSGEPDFPFCFGWANHNWYQKLWDPSGNGDKLLIEQKYLGRKDYEEHFMSTLLPAFKDERYIQVDGKPLFVIYSIDKKKEIKEIIDVWRELALKNGLDGIYFVAVQRGETTDEIKALGFDAMYRLQDYLKTYVNQPYFVKVLQFLKIKLFNSPRRIDYERLSDNLYIDQHYGEDTIPTIIPNYDHSPRSGSKGFVISGSTPQLFADQVSKAIRYLKNKKEDKKILFLVSWNEWGEGNYMEPDRRFGKGYINALRKVIFNEQ</sequence>
<keyword evidence="1" id="KW-0808">Transferase</keyword>
<dbReference type="InterPro" id="IPR032719">
    <property type="entry name" value="WbsX"/>
</dbReference>
<name>A0A1M5M9J8_9FLAO</name>
<evidence type="ECO:0000313" key="1">
    <source>
        <dbReference type="EMBL" id="SHG73619.1"/>
    </source>
</evidence>
<dbReference type="PANTHER" id="PTHR41244">
    <property type="entry name" value="RHAMNAN SYNTHESIS F"/>
    <property type="match status" value="1"/>
</dbReference>
<dbReference type="CDD" id="cd11579">
    <property type="entry name" value="Glyco_tran_WbsX"/>
    <property type="match status" value="1"/>
</dbReference>
<protein>
    <submittedName>
        <fullName evidence="1">Glycosyltransferase WbsX</fullName>
    </submittedName>
</protein>
<dbReference type="Pfam" id="PF14307">
    <property type="entry name" value="Glyco_tran_WbsX"/>
    <property type="match status" value="1"/>
</dbReference>
<dbReference type="RefSeq" id="WP_072964039.1">
    <property type="nucleotide sequence ID" value="NZ_FQUT01000021.1"/>
</dbReference>
<dbReference type="GO" id="GO:0016740">
    <property type="term" value="F:transferase activity"/>
    <property type="evidence" value="ECO:0007669"/>
    <property type="project" value="UniProtKB-KW"/>
</dbReference>
<dbReference type="PANTHER" id="PTHR41244:SF1">
    <property type="entry name" value="GLYCOSYLTRANSFERASE"/>
    <property type="match status" value="1"/>
</dbReference>
<gene>
    <name evidence="1" type="ORF">SAMN05443633_12150</name>
</gene>
<organism evidence="1 2">
    <name type="scientific">Chryseobacterium arachidis</name>
    <dbReference type="NCBI Taxonomy" id="1416778"/>
    <lineage>
        <taxon>Bacteria</taxon>
        <taxon>Pseudomonadati</taxon>
        <taxon>Bacteroidota</taxon>
        <taxon>Flavobacteriia</taxon>
        <taxon>Flavobacteriales</taxon>
        <taxon>Weeksellaceae</taxon>
        <taxon>Chryseobacterium group</taxon>
        <taxon>Chryseobacterium</taxon>
    </lineage>
</organism>
<dbReference type="Proteomes" id="UP000184518">
    <property type="component" value="Unassembled WGS sequence"/>
</dbReference>
<keyword evidence="2" id="KW-1185">Reference proteome</keyword>
<proteinExistence type="predicted"/>
<dbReference type="Gene3D" id="3.20.20.80">
    <property type="entry name" value="Glycosidases"/>
    <property type="match status" value="1"/>
</dbReference>
<dbReference type="OrthoDB" id="9816424at2"/>
<dbReference type="EMBL" id="FQUT01000021">
    <property type="protein sequence ID" value="SHG73619.1"/>
    <property type="molecule type" value="Genomic_DNA"/>
</dbReference>
<dbReference type="AlphaFoldDB" id="A0A1M5M9J8"/>
<reference evidence="2" key="1">
    <citation type="submission" date="2016-11" db="EMBL/GenBank/DDBJ databases">
        <authorList>
            <person name="Varghese N."/>
            <person name="Submissions S."/>
        </authorList>
    </citation>
    <scope>NUCLEOTIDE SEQUENCE [LARGE SCALE GENOMIC DNA]</scope>
    <source>
        <strain evidence="2">DSM 27619</strain>
    </source>
</reference>